<accession>A0A2Z3HYJ5</accession>
<dbReference type="SUPFAM" id="SSF53850">
    <property type="entry name" value="Periplasmic binding protein-like II"/>
    <property type="match status" value="1"/>
</dbReference>
<dbReference type="Pfam" id="PF12974">
    <property type="entry name" value="Phosphonate-bd"/>
    <property type="match status" value="1"/>
</dbReference>
<comment type="similarity">
    <text evidence="1">Belongs to the phosphate/phosphite/phosphonate binding protein family.</text>
</comment>
<dbReference type="PANTHER" id="PTHR35841:SF1">
    <property type="entry name" value="PHOSPHONATES-BINDING PERIPLASMIC PROTEIN"/>
    <property type="match status" value="1"/>
</dbReference>
<evidence type="ECO:0000256" key="2">
    <source>
        <dbReference type="ARBA" id="ARBA00022729"/>
    </source>
</evidence>
<dbReference type="EMBL" id="CP029479">
    <property type="protein sequence ID" value="AWM78411.1"/>
    <property type="molecule type" value="Genomic_DNA"/>
</dbReference>
<dbReference type="RefSeq" id="WP_110450977.1">
    <property type="nucleotide sequence ID" value="NZ_CP029479.1"/>
</dbReference>
<dbReference type="GO" id="GO:0043190">
    <property type="term" value="C:ATP-binding cassette (ABC) transporter complex"/>
    <property type="evidence" value="ECO:0007669"/>
    <property type="project" value="InterPro"/>
</dbReference>
<keyword evidence="2 3" id="KW-0732">Signal</keyword>
<evidence type="ECO:0000256" key="3">
    <source>
        <dbReference type="SAM" id="SignalP"/>
    </source>
</evidence>
<dbReference type="Gene3D" id="3.40.190.10">
    <property type="entry name" value="Periplasmic binding protein-like II"/>
    <property type="match status" value="2"/>
</dbReference>
<evidence type="ECO:0000313" key="5">
    <source>
        <dbReference type="Proteomes" id="UP000247763"/>
    </source>
</evidence>
<evidence type="ECO:0000313" key="4">
    <source>
        <dbReference type="EMBL" id="AWM78411.1"/>
    </source>
</evidence>
<name>A0A2Z3HYJ5_9CAUL</name>
<protein>
    <submittedName>
        <fullName evidence="4">Phosphate/phosphite/phosphonate ABC transporter substrate-binding protein</fullName>
    </submittedName>
</protein>
<dbReference type="NCBIfam" id="TIGR01098">
    <property type="entry name" value="3A0109s03R"/>
    <property type="match status" value="1"/>
</dbReference>
<dbReference type="AlphaFoldDB" id="A0A2Z3HYJ5"/>
<feature type="chain" id="PRO_5016307160" evidence="3">
    <location>
        <begin position="20"/>
        <end position="336"/>
    </location>
</feature>
<dbReference type="KEGG" id="phb:HYN04_12025"/>
<gene>
    <name evidence="4" type="ORF">HYN04_12025</name>
</gene>
<dbReference type="PANTHER" id="PTHR35841">
    <property type="entry name" value="PHOSPHONATES-BINDING PERIPLASMIC PROTEIN"/>
    <property type="match status" value="1"/>
</dbReference>
<reference evidence="5" key="1">
    <citation type="submission" date="2018-05" db="EMBL/GenBank/DDBJ databases">
        <title>Genome sequencing of Phenylobacterium sp. HYN0004.</title>
        <authorList>
            <person name="Yi H."/>
            <person name="Baek C."/>
        </authorList>
    </citation>
    <scope>NUCLEOTIDE SEQUENCE [LARGE SCALE GENOMIC DNA]</scope>
    <source>
        <strain evidence="5">HYN0004</strain>
    </source>
</reference>
<sequence>MTPVRLSLLLAAGLGLALAACQPKAPAGPPPGTVRFSIMSTENIQAAQGAWTPFLADMEKATGLKIEPYYGTNYIALIEAMRFKQTDVGWFTNQSGLEAVRRSGGEVFARTTKPDGPDGYQALIVVKKGSGLTLDRILACDRTLDFAMGDAKSTSGTLAPMTWLFGPRNIRPETCFKTVRSANHEANLFAVSMGQLDAATNNSQSIARLADQKTPAAQKAVADIEVVWRSPTLPEDPMVWRKDLDPALKARIRDFVLSYGVGDTDEAKRQREVMRAIQTGPFKPADDSHLLPVREMEATAALIEARNRKDPAAEAKAKASLDQVQAEQKALAAKAG</sequence>
<proteinExistence type="inferred from homology"/>
<dbReference type="PROSITE" id="PS51257">
    <property type="entry name" value="PROKAR_LIPOPROTEIN"/>
    <property type="match status" value="1"/>
</dbReference>
<keyword evidence="5" id="KW-1185">Reference proteome</keyword>
<evidence type="ECO:0000256" key="1">
    <source>
        <dbReference type="ARBA" id="ARBA00007162"/>
    </source>
</evidence>
<dbReference type="InterPro" id="IPR005770">
    <property type="entry name" value="PhnD"/>
</dbReference>
<organism evidence="4 5">
    <name type="scientific">Phenylobacterium parvum</name>
    <dbReference type="NCBI Taxonomy" id="2201350"/>
    <lineage>
        <taxon>Bacteria</taxon>
        <taxon>Pseudomonadati</taxon>
        <taxon>Pseudomonadota</taxon>
        <taxon>Alphaproteobacteria</taxon>
        <taxon>Caulobacterales</taxon>
        <taxon>Caulobacteraceae</taxon>
        <taxon>Phenylobacterium</taxon>
    </lineage>
</organism>
<dbReference type="GO" id="GO:0055085">
    <property type="term" value="P:transmembrane transport"/>
    <property type="evidence" value="ECO:0007669"/>
    <property type="project" value="InterPro"/>
</dbReference>
<dbReference type="Proteomes" id="UP000247763">
    <property type="component" value="Chromosome"/>
</dbReference>
<dbReference type="OrthoDB" id="9802896at2"/>
<feature type="signal peptide" evidence="3">
    <location>
        <begin position="1"/>
        <end position="19"/>
    </location>
</feature>